<organism evidence="3 4">
    <name type="scientific">Salinarimonas soli</name>
    <dbReference type="NCBI Taxonomy" id="1638099"/>
    <lineage>
        <taxon>Bacteria</taxon>
        <taxon>Pseudomonadati</taxon>
        <taxon>Pseudomonadota</taxon>
        <taxon>Alphaproteobacteria</taxon>
        <taxon>Hyphomicrobiales</taxon>
        <taxon>Salinarimonadaceae</taxon>
        <taxon>Salinarimonas</taxon>
    </lineage>
</organism>
<dbReference type="InterPro" id="IPR003767">
    <property type="entry name" value="Malate/L-lactate_DH-like"/>
</dbReference>
<dbReference type="OrthoDB" id="9811519at2"/>
<protein>
    <submittedName>
        <fullName evidence="3">Malate/lactate/ureidoglycolate dehydrogenase</fullName>
    </submittedName>
</protein>
<dbReference type="PANTHER" id="PTHR11091:SF0">
    <property type="entry name" value="MALATE DEHYDROGENASE"/>
    <property type="match status" value="1"/>
</dbReference>
<dbReference type="PANTHER" id="PTHR11091">
    <property type="entry name" value="OXIDOREDUCTASE-RELATED"/>
    <property type="match status" value="1"/>
</dbReference>
<dbReference type="AlphaFoldDB" id="A0A5B2W0J0"/>
<sequence>MLITEESLLSIAREILLAAGFTARAAELTASHLVVANLMGHDSHGVGMLPAYVRNVLSGDLRLGAALVTVLDEGPLLILDGGHGPGQVMAHDAVATGIERARQTGLCLVGLRDSHHIGRIGHYAEQCAGAGMVSLHFVNVVSSPAVAPFGGDRARLGTNPVAIGIPRQDAEPIVVDFATSRWAVGKVRVAQNEGRPVPPGTLLDAAGRPTTDAGALFADPPGALLPFGEHKGWGLALACELLGAALIGGRVQAGPRTSPAMLNSMLTVIISPERLRTEAAFQAGIAAVVAWATEGGEVRLPGEPERSNLAARRAGGIPIDAATWSQIRESARSVGSSVADAAP</sequence>
<dbReference type="InterPro" id="IPR043143">
    <property type="entry name" value="Mal/L-sulf/L-lact_DH-like_NADP"/>
</dbReference>
<comment type="caution">
    <text evidence="3">The sequence shown here is derived from an EMBL/GenBank/DDBJ whole genome shotgun (WGS) entry which is preliminary data.</text>
</comment>
<dbReference type="EMBL" id="VUOA01000005">
    <property type="protein sequence ID" value="KAA2244122.1"/>
    <property type="molecule type" value="Genomic_DNA"/>
</dbReference>
<evidence type="ECO:0000313" key="4">
    <source>
        <dbReference type="Proteomes" id="UP000323142"/>
    </source>
</evidence>
<name>A0A5B2W0J0_9HYPH</name>
<dbReference type="SUPFAM" id="SSF89733">
    <property type="entry name" value="L-sulfolactate dehydrogenase-like"/>
    <property type="match status" value="1"/>
</dbReference>
<reference evidence="3 4" key="2">
    <citation type="submission" date="2019-09" db="EMBL/GenBank/DDBJ databases">
        <authorList>
            <person name="Jin C."/>
        </authorList>
    </citation>
    <scope>NUCLEOTIDE SEQUENCE [LARGE SCALE GENOMIC DNA]</scope>
    <source>
        <strain evidence="3 4">BN140002</strain>
    </source>
</reference>
<dbReference type="InterPro" id="IPR043144">
    <property type="entry name" value="Mal/L-sulf/L-lact_DH-like_ah"/>
</dbReference>
<accession>A0A5B2W0J0</accession>
<keyword evidence="4" id="KW-1185">Reference proteome</keyword>
<dbReference type="Proteomes" id="UP000323142">
    <property type="component" value="Unassembled WGS sequence"/>
</dbReference>
<gene>
    <name evidence="3" type="ORF">F0L46_02045</name>
</gene>
<dbReference type="NCBIfam" id="NF007504">
    <property type="entry name" value="PRK10098.1"/>
    <property type="match status" value="1"/>
</dbReference>
<keyword evidence="2" id="KW-0560">Oxidoreductase</keyword>
<dbReference type="GO" id="GO:0016491">
    <property type="term" value="F:oxidoreductase activity"/>
    <property type="evidence" value="ECO:0007669"/>
    <property type="project" value="UniProtKB-KW"/>
</dbReference>
<evidence type="ECO:0000256" key="2">
    <source>
        <dbReference type="ARBA" id="ARBA00023002"/>
    </source>
</evidence>
<evidence type="ECO:0000313" key="3">
    <source>
        <dbReference type="EMBL" id="KAA2244122.1"/>
    </source>
</evidence>
<reference evidence="3 4" key="1">
    <citation type="submission" date="2019-09" db="EMBL/GenBank/DDBJ databases">
        <title>Salinarimonas rosea gen. nov., sp. nov., a new member of the a-2 subgroup of the Proteobacteria.</title>
        <authorList>
            <person name="Liu J."/>
        </authorList>
    </citation>
    <scope>NUCLEOTIDE SEQUENCE [LARGE SCALE GENOMIC DNA]</scope>
    <source>
        <strain evidence="3 4">BN140002</strain>
    </source>
</reference>
<dbReference type="Gene3D" id="1.10.1530.10">
    <property type="match status" value="1"/>
</dbReference>
<dbReference type="Gene3D" id="3.30.1370.60">
    <property type="entry name" value="Hypothetical oxidoreductase yiak, domain 2"/>
    <property type="match status" value="1"/>
</dbReference>
<evidence type="ECO:0000256" key="1">
    <source>
        <dbReference type="ARBA" id="ARBA00006056"/>
    </source>
</evidence>
<dbReference type="Pfam" id="PF02615">
    <property type="entry name" value="Ldh_2"/>
    <property type="match status" value="1"/>
</dbReference>
<comment type="similarity">
    <text evidence="1">Belongs to the LDH2/MDH2 oxidoreductase family.</text>
</comment>
<dbReference type="InterPro" id="IPR036111">
    <property type="entry name" value="Mal/L-sulfo/L-lacto_DH-like_sf"/>
</dbReference>
<proteinExistence type="inferred from homology"/>